<evidence type="ECO:0000259" key="2">
    <source>
        <dbReference type="Pfam" id="PF07007"/>
    </source>
</evidence>
<sequence length="131" mass="14312">MKHCKVLPLLVLLASCSSADESTTDCSDALTTQQINACTGAQQEQTEARLNAVYQQLMDQLAAPDAGLDNAKAVQGQVRAAQRLWLAYRKADCDAQFSLYAGGSIRTAVYLNCMEARAAQRITELEAYFPY</sequence>
<protein>
    <submittedName>
        <fullName evidence="3">Putative periplasmic protein</fullName>
    </submittedName>
</protein>
<dbReference type="PROSITE" id="PS51257">
    <property type="entry name" value="PROKAR_LIPOPROTEIN"/>
    <property type="match status" value="1"/>
</dbReference>
<dbReference type="Pfam" id="PF07007">
    <property type="entry name" value="LprI"/>
    <property type="match status" value="1"/>
</dbReference>
<proteinExistence type="predicted"/>
<evidence type="ECO:0000256" key="1">
    <source>
        <dbReference type="SAM" id="SignalP"/>
    </source>
</evidence>
<dbReference type="InterPro" id="IPR009739">
    <property type="entry name" value="LprI-like_N"/>
</dbReference>
<organism evidence="3">
    <name type="scientific">Pseudomonas saudimassiliensis</name>
    <dbReference type="NCBI Taxonomy" id="1461581"/>
    <lineage>
        <taxon>Bacteria</taxon>
        <taxon>Pseudomonadati</taxon>
        <taxon>Pseudomonadota</taxon>
        <taxon>Gammaproteobacteria</taxon>
        <taxon>Pseudomonadales</taxon>
        <taxon>Pseudomonadaceae</taxon>
        <taxon>Pseudomonas</taxon>
    </lineage>
</organism>
<feature type="signal peptide" evidence="1">
    <location>
        <begin position="1"/>
        <end position="19"/>
    </location>
</feature>
<reference evidence="3" key="1">
    <citation type="submission" date="2014-07" db="EMBL/GenBank/DDBJ databases">
        <authorList>
            <person name="Urmite Genomes Urmite Genomes"/>
        </authorList>
    </citation>
    <scope>NUCLEOTIDE SEQUENCE</scope>
    <source>
        <strain evidence="3">12M76_air</strain>
    </source>
</reference>
<dbReference type="OrthoDB" id="7340239at2"/>
<keyword evidence="1" id="KW-0732">Signal</keyword>
<dbReference type="EMBL" id="LM997413">
    <property type="protein sequence ID" value="CEA05398.1"/>
    <property type="molecule type" value="Genomic_DNA"/>
</dbReference>
<name>A0A078MDD7_9PSED</name>
<dbReference type="EMBL" id="LK391969">
    <property type="protein sequence ID" value="CEF27114.1"/>
    <property type="molecule type" value="Genomic_DNA"/>
</dbReference>
<dbReference type="Gene3D" id="1.20.1270.180">
    <property type="match status" value="1"/>
</dbReference>
<feature type="domain" description="Lysozyme inhibitor LprI-like N-terminal" evidence="2">
    <location>
        <begin position="26"/>
        <end position="125"/>
    </location>
</feature>
<accession>A0A078MDD7</accession>
<gene>
    <name evidence="3" type="ORF">BN1049_02059</name>
</gene>
<evidence type="ECO:0000313" key="3">
    <source>
        <dbReference type="EMBL" id="CEA05398.1"/>
    </source>
</evidence>
<dbReference type="PATRIC" id="fig|1461581.3.peg.2030"/>
<dbReference type="AlphaFoldDB" id="A0A078MDD7"/>
<feature type="chain" id="PRO_5007377981" evidence="1">
    <location>
        <begin position="20"/>
        <end position="131"/>
    </location>
</feature>
<dbReference type="RefSeq" id="WP_052508774.1">
    <property type="nucleotide sequence ID" value="NZ_LK391969.1"/>
</dbReference>